<name>A0A2K2D5N9_BRADI</name>
<reference evidence="2" key="3">
    <citation type="submission" date="2018-08" db="UniProtKB">
        <authorList>
            <consortium name="EnsemblPlants"/>
        </authorList>
    </citation>
    <scope>IDENTIFICATION</scope>
    <source>
        <strain evidence="2">cv. Bd21</strain>
    </source>
</reference>
<dbReference type="Gramene" id="PNT69586">
    <property type="protein sequence ID" value="PNT69586"/>
    <property type="gene ID" value="BRADI_3g58231v3"/>
</dbReference>
<dbReference type="EMBL" id="CM000882">
    <property type="protein sequence ID" value="PNT69587.1"/>
    <property type="molecule type" value="Genomic_DNA"/>
</dbReference>
<organism evidence="1">
    <name type="scientific">Brachypodium distachyon</name>
    <name type="common">Purple false brome</name>
    <name type="synonym">Trachynia distachya</name>
    <dbReference type="NCBI Taxonomy" id="15368"/>
    <lineage>
        <taxon>Eukaryota</taxon>
        <taxon>Viridiplantae</taxon>
        <taxon>Streptophyta</taxon>
        <taxon>Embryophyta</taxon>
        <taxon>Tracheophyta</taxon>
        <taxon>Spermatophyta</taxon>
        <taxon>Magnoliopsida</taxon>
        <taxon>Liliopsida</taxon>
        <taxon>Poales</taxon>
        <taxon>Poaceae</taxon>
        <taxon>BOP clade</taxon>
        <taxon>Pooideae</taxon>
        <taxon>Stipodae</taxon>
        <taxon>Brachypodieae</taxon>
        <taxon>Brachypodium</taxon>
    </lineage>
</organism>
<protein>
    <submittedName>
        <fullName evidence="1 2">Uncharacterized protein</fullName>
    </submittedName>
</protein>
<sequence length="192" mass="20873">MDKRLVPKVPGSSTKSELQHVEIDVLSARGIYRVTKIFAGFVGKKASLVDSIGFGGSRLLGERSTLDGQLSLWLLGSVDTSTMTIKSPGDQPSLPMKPRDVHLVLGLPYQGVEVDDGSNVSEATMSAVREKLFLKNTGGMITVDYLEDILVNDYNDDMSAAEEEAFKIAAVLYLRVACMLSKARTLMSRLVC</sequence>
<reference evidence="1 2" key="1">
    <citation type="journal article" date="2010" name="Nature">
        <title>Genome sequencing and analysis of the model grass Brachypodium distachyon.</title>
        <authorList>
            <consortium name="International Brachypodium Initiative"/>
        </authorList>
    </citation>
    <scope>NUCLEOTIDE SEQUENCE [LARGE SCALE GENOMIC DNA]</scope>
    <source>
        <strain evidence="1 2">Bd21</strain>
    </source>
</reference>
<dbReference type="Gramene" id="PNT69587">
    <property type="protein sequence ID" value="PNT69587"/>
    <property type="gene ID" value="BRADI_3g58231v3"/>
</dbReference>
<dbReference type="InParanoid" id="A0A2K2D5N9"/>
<dbReference type="OrthoDB" id="10682162at2759"/>
<proteinExistence type="predicted"/>
<dbReference type="Proteomes" id="UP000008810">
    <property type="component" value="Chromosome 3"/>
</dbReference>
<dbReference type="AlphaFoldDB" id="A0A2K2D5N9"/>
<dbReference type="EnsemblPlants" id="PNT69587">
    <property type="protein sequence ID" value="PNT69587"/>
    <property type="gene ID" value="BRADI_3g58231v3"/>
</dbReference>
<evidence type="ECO:0000313" key="1">
    <source>
        <dbReference type="EMBL" id="PNT69587.1"/>
    </source>
</evidence>
<reference evidence="1" key="2">
    <citation type="submission" date="2017-06" db="EMBL/GenBank/DDBJ databases">
        <title>WGS assembly of Brachypodium distachyon.</title>
        <authorList>
            <consortium name="The International Brachypodium Initiative"/>
            <person name="Lucas S."/>
            <person name="Harmon-Smith M."/>
            <person name="Lail K."/>
            <person name="Tice H."/>
            <person name="Grimwood J."/>
            <person name="Bruce D."/>
            <person name="Barry K."/>
            <person name="Shu S."/>
            <person name="Lindquist E."/>
            <person name="Wang M."/>
            <person name="Pitluck S."/>
            <person name="Vogel J.P."/>
            <person name="Garvin D.F."/>
            <person name="Mockler T.C."/>
            <person name="Schmutz J."/>
            <person name="Rokhsar D."/>
            <person name="Bevan M.W."/>
        </authorList>
    </citation>
    <scope>NUCLEOTIDE SEQUENCE</scope>
    <source>
        <strain evidence="1">Bd21</strain>
    </source>
</reference>
<keyword evidence="3" id="KW-1185">Reference proteome</keyword>
<accession>A0A2K2D5N9</accession>
<evidence type="ECO:0000313" key="3">
    <source>
        <dbReference type="Proteomes" id="UP000008810"/>
    </source>
</evidence>
<gene>
    <name evidence="1" type="ORF">BRADI_3g58231v3</name>
</gene>
<dbReference type="EnsemblPlants" id="PNT69586">
    <property type="protein sequence ID" value="PNT69586"/>
    <property type="gene ID" value="BRADI_3g58231v3"/>
</dbReference>
<evidence type="ECO:0000313" key="2">
    <source>
        <dbReference type="EnsemblPlants" id="PNT69586"/>
    </source>
</evidence>
<dbReference type="EMBL" id="CM000882">
    <property type="protein sequence ID" value="PNT69586.1"/>
    <property type="molecule type" value="Genomic_DNA"/>
</dbReference>